<reference evidence="4" key="2">
    <citation type="submission" date="2015-01" db="EMBL/GenBank/DDBJ databases">
        <title>Evolutionary Origins and Diversification of the Mycorrhizal Mutualists.</title>
        <authorList>
            <consortium name="DOE Joint Genome Institute"/>
            <consortium name="Mycorrhizal Genomics Consortium"/>
            <person name="Kohler A."/>
            <person name="Kuo A."/>
            <person name="Nagy L.G."/>
            <person name="Floudas D."/>
            <person name="Copeland A."/>
            <person name="Barry K.W."/>
            <person name="Cichocki N."/>
            <person name="Veneault-Fourrey C."/>
            <person name="LaButti K."/>
            <person name="Lindquist E.A."/>
            <person name="Lipzen A."/>
            <person name="Lundell T."/>
            <person name="Morin E."/>
            <person name="Murat C."/>
            <person name="Riley R."/>
            <person name="Ohm R."/>
            <person name="Sun H."/>
            <person name="Tunlid A."/>
            <person name="Henrissat B."/>
            <person name="Grigoriev I.V."/>
            <person name="Hibbett D.S."/>
            <person name="Martin F."/>
        </authorList>
    </citation>
    <scope>NUCLEOTIDE SEQUENCE [LARGE SCALE GENOMIC DNA]</scope>
    <source>
        <strain evidence="4">MUT 4182</strain>
    </source>
</reference>
<feature type="compositionally biased region" description="Polar residues" evidence="1">
    <location>
        <begin position="269"/>
        <end position="282"/>
    </location>
</feature>
<sequence length="308" mass="33573">MTHRVRTSNQIQIFGKEIASQLEACLRPTSLLLQQQLGYDAESGKYQRVPPIIRANPEEPASPNNMLNSEVVIQAMLMGPASLGKDIDPDISLSGKCNGRIWHITSVTAGVIAFAATLIRYALSPDNEFGPLGLVSGITYLEDFEYYKKCLLVGQHKKLRPVVELFDNLNRGLFSHFEKNWRAYNGEPSSSTGDDKLFREIIAAESGEDDEGDGGERTEMSCTSVGLKQLLSAPRPTPIPSDQNEDVVMGGSDERRVHSGGKGVDEEVTGSQDSNKGTQRATKASAGHTRKPSGKRSRPKKGTGGEKR</sequence>
<feature type="compositionally biased region" description="Basic residues" evidence="1">
    <location>
        <begin position="288"/>
        <end position="301"/>
    </location>
</feature>
<dbReference type="HOGENOM" id="CLU_903709_0_0_1"/>
<accession>A0A0C3PMZ5</accession>
<evidence type="ECO:0000256" key="2">
    <source>
        <dbReference type="SAM" id="Phobius"/>
    </source>
</evidence>
<gene>
    <name evidence="3" type="ORF">M407DRAFT_34664</name>
</gene>
<dbReference type="AlphaFoldDB" id="A0A0C3PMZ5"/>
<proteinExistence type="predicted"/>
<feature type="region of interest" description="Disordered" evidence="1">
    <location>
        <begin position="231"/>
        <end position="308"/>
    </location>
</feature>
<dbReference type="Proteomes" id="UP000054248">
    <property type="component" value="Unassembled WGS sequence"/>
</dbReference>
<keyword evidence="2" id="KW-1133">Transmembrane helix</keyword>
<dbReference type="EMBL" id="KN823841">
    <property type="protein sequence ID" value="KIO15745.1"/>
    <property type="molecule type" value="Genomic_DNA"/>
</dbReference>
<keyword evidence="2" id="KW-0472">Membrane</keyword>
<evidence type="ECO:0000256" key="1">
    <source>
        <dbReference type="SAM" id="MobiDB-lite"/>
    </source>
</evidence>
<dbReference type="Pfam" id="PF20414">
    <property type="entry name" value="DUF6698"/>
    <property type="match status" value="1"/>
</dbReference>
<name>A0A0C3PMZ5_9AGAM</name>
<dbReference type="InterPro" id="IPR046521">
    <property type="entry name" value="DUF6698"/>
</dbReference>
<evidence type="ECO:0000313" key="4">
    <source>
        <dbReference type="Proteomes" id="UP000054248"/>
    </source>
</evidence>
<keyword evidence="2" id="KW-0812">Transmembrane</keyword>
<dbReference type="OrthoDB" id="3231188at2759"/>
<protein>
    <submittedName>
        <fullName evidence="3">Uncharacterized protein</fullName>
    </submittedName>
</protein>
<feature type="transmembrane region" description="Helical" evidence="2">
    <location>
        <begin position="101"/>
        <end position="123"/>
    </location>
</feature>
<reference evidence="3 4" key="1">
    <citation type="submission" date="2014-04" db="EMBL/GenBank/DDBJ databases">
        <authorList>
            <consortium name="DOE Joint Genome Institute"/>
            <person name="Kuo A."/>
            <person name="Girlanda M."/>
            <person name="Perotto S."/>
            <person name="Kohler A."/>
            <person name="Nagy L.G."/>
            <person name="Floudas D."/>
            <person name="Copeland A."/>
            <person name="Barry K.W."/>
            <person name="Cichocki N."/>
            <person name="Veneault-Fourrey C."/>
            <person name="LaButti K."/>
            <person name="Lindquist E.A."/>
            <person name="Lipzen A."/>
            <person name="Lundell T."/>
            <person name="Morin E."/>
            <person name="Murat C."/>
            <person name="Sun H."/>
            <person name="Tunlid A."/>
            <person name="Henrissat B."/>
            <person name="Grigoriev I.V."/>
            <person name="Hibbett D.S."/>
            <person name="Martin F."/>
            <person name="Nordberg H.P."/>
            <person name="Cantor M.N."/>
            <person name="Hua S.X."/>
        </authorList>
    </citation>
    <scope>NUCLEOTIDE SEQUENCE [LARGE SCALE GENOMIC DNA]</scope>
    <source>
        <strain evidence="3 4">MUT 4182</strain>
    </source>
</reference>
<evidence type="ECO:0000313" key="3">
    <source>
        <dbReference type="EMBL" id="KIO15745.1"/>
    </source>
</evidence>
<organism evidence="3 4">
    <name type="scientific">Tulasnella calospora MUT 4182</name>
    <dbReference type="NCBI Taxonomy" id="1051891"/>
    <lineage>
        <taxon>Eukaryota</taxon>
        <taxon>Fungi</taxon>
        <taxon>Dikarya</taxon>
        <taxon>Basidiomycota</taxon>
        <taxon>Agaricomycotina</taxon>
        <taxon>Agaricomycetes</taxon>
        <taxon>Cantharellales</taxon>
        <taxon>Tulasnellaceae</taxon>
        <taxon>Tulasnella</taxon>
    </lineage>
</organism>
<keyword evidence="4" id="KW-1185">Reference proteome</keyword>